<dbReference type="RefSeq" id="XP_067517064.1">
    <property type="nucleotide sequence ID" value="XM_067660963.1"/>
</dbReference>
<gene>
    <name evidence="1" type="ORF">RO3G_06373</name>
</gene>
<dbReference type="OrthoDB" id="2289193at2759"/>
<sequence>MSVRAAALKSGVKESTAYAWWINYEKDPDSFTLEMKTNTQNRPNSHLQKENKQCLIESCDDGLGTYIQGAVEMPASKFASLEIKKSRLYEFMNDNCNLTFKKATFWSYVEQAQIPSKNVTIGSSREIIQIWFC</sequence>
<dbReference type="InParanoid" id="I1BZN8"/>
<reference evidence="1 2" key="1">
    <citation type="journal article" date="2009" name="PLoS Genet.">
        <title>Genomic analysis of the basal lineage fungus Rhizopus oryzae reveals a whole-genome duplication.</title>
        <authorList>
            <person name="Ma L.-J."/>
            <person name="Ibrahim A.S."/>
            <person name="Skory C."/>
            <person name="Grabherr M.G."/>
            <person name="Burger G."/>
            <person name="Butler M."/>
            <person name="Elias M."/>
            <person name="Idnurm A."/>
            <person name="Lang B.F."/>
            <person name="Sone T."/>
            <person name="Abe A."/>
            <person name="Calvo S.E."/>
            <person name="Corrochano L.M."/>
            <person name="Engels R."/>
            <person name="Fu J."/>
            <person name="Hansberg W."/>
            <person name="Kim J.-M."/>
            <person name="Kodira C.D."/>
            <person name="Koehrsen M.J."/>
            <person name="Liu B."/>
            <person name="Miranda-Saavedra D."/>
            <person name="O'Leary S."/>
            <person name="Ortiz-Castellanos L."/>
            <person name="Poulter R."/>
            <person name="Rodriguez-Romero J."/>
            <person name="Ruiz-Herrera J."/>
            <person name="Shen Y.-Q."/>
            <person name="Zeng Q."/>
            <person name="Galagan J."/>
            <person name="Birren B.W."/>
            <person name="Cuomo C.A."/>
            <person name="Wickes B.L."/>
        </authorList>
    </citation>
    <scope>NUCLEOTIDE SEQUENCE [LARGE SCALE GENOMIC DNA]</scope>
    <source>
        <strain evidence="2">RA 99-880 / ATCC MYA-4621 / FGSC 9543 / NRRL 43880</strain>
    </source>
</reference>
<dbReference type="AlphaFoldDB" id="I1BZN8"/>
<keyword evidence="2" id="KW-1185">Reference proteome</keyword>
<accession>I1BZN8</accession>
<dbReference type="Proteomes" id="UP000009138">
    <property type="component" value="Unassembled WGS sequence"/>
</dbReference>
<dbReference type="EMBL" id="CH476735">
    <property type="protein sequence ID" value="EIE81668.1"/>
    <property type="molecule type" value="Genomic_DNA"/>
</dbReference>
<organism evidence="1 2">
    <name type="scientific">Rhizopus delemar (strain RA 99-880 / ATCC MYA-4621 / FGSC 9543 / NRRL 43880)</name>
    <name type="common">Mucormycosis agent</name>
    <name type="synonym">Rhizopus arrhizus var. delemar</name>
    <dbReference type="NCBI Taxonomy" id="246409"/>
    <lineage>
        <taxon>Eukaryota</taxon>
        <taxon>Fungi</taxon>
        <taxon>Fungi incertae sedis</taxon>
        <taxon>Mucoromycota</taxon>
        <taxon>Mucoromycotina</taxon>
        <taxon>Mucoromycetes</taxon>
        <taxon>Mucorales</taxon>
        <taxon>Mucorineae</taxon>
        <taxon>Rhizopodaceae</taxon>
        <taxon>Rhizopus</taxon>
    </lineage>
</organism>
<evidence type="ECO:0000313" key="1">
    <source>
        <dbReference type="EMBL" id="EIE81668.1"/>
    </source>
</evidence>
<proteinExistence type="predicted"/>
<dbReference type="GeneID" id="93613344"/>
<evidence type="ECO:0000313" key="2">
    <source>
        <dbReference type="Proteomes" id="UP000009138"/>
    </source>
</evidence>
<name>I1BZN8_RHIO9</name>
<protein>
    <submittedName>
        <fullName evidence="1">Uncharacterized protein</fullName>
    </submittedName>
</protein>
<dbReference type="VEuPathDB" id="FungiDB:RO3G_06373"/>